<keyword evidence="2" id="KW-0963">Cytoplasm</keyword>
<evidence type="ECO:0000256" key="3">
    <source>
        <dbReference type="PIRNR" id="PIRNR006223"/>
    </source>
</evidence>
<keyword evidence="3" id="KW-0808">Transferase</keyword>
<dbReference type="Gene3D" id="1.10.10.370">
    <property type="entry name" value="DsrC-like protein, C-terminal domain"/>
    <property type="match status" value="1"/>
</dbReference>
<dbReference type="RefSeq" id="WP_006747617.1">
    <property type="nucleotide sequence ID" value="NZ_CP007029.1"/>
</dbReference>
<comment type="function">
    <text evidence="3">Part of a sulfur-relay system.</text>
</comment>
<protein>
    <recommendedName>
        <fullName evidence="3">Sulfurtransferase</fullName>
        <ecNumber evidence="3">2.8.1.-</ecNumber>
    </recommendedName>
</protein>
<dbReference type="InterPro" id="IPR007453">
    <property type="entry name" value="DsrC/TusE"/>
</dbReference>
<dbReference type="EC" id="2.8.1.-" evidence="3"/>
<dbReference type="Proteomes" id="UP000005289">
    <property type="component" value="Chromosome"/>
</dbReference>
<gene>
    <name evidence="4" type="ORF">THITH_08165</name>
</gene>
<dbReference type="PIRSF" id="PIRSF006223">
    <property type="entry name" value="DsrC_TusE"/>
    <property type="match status" value="1"/>
</dbReference>
<dbReference type="SUPFAM" id="SSF69721">
    <property type="entry name" value="DsrC, the gamma subunit of dissimilatory sulfite reductase"/>
    <property type="match status" value="1"/>
</dbReference>
<sequence>MATETIERAYVTDEEGYLVDPESWTPEVAEQFAEQEGIALSDEHWAVIRFIREYYDEHQIAVDARFVIKFLDEEFGYGAKAHNHLFKLFPYGYVKQACRIAGMRRPRAWSTG</sequence>
<proteinExistence type="inferred from homology"/>
<evidence type="ECO:0000256" key="1">
    <source>
        <dbReference type="ARBA" id="ARBA00004496"/>
    </source>
</evidence>
<dbReference type="EMBL" id="CP007029">
    <property type="protein sequence ID" value="AHE98242.1"/>
    <property type="molecule type" value="Genomic_DNA"/>
</dbReference>
<accession>W0DLY0</accession>
<dbReference type="GO" id="GO:0002143">
    <property type="term" value="P:tRNA wobble position uridine thiolation"/>
    <property type="evidence" value="ECO:0007669"/>
    <property type="project" value="TreeGrafter"/>
</dbReference>
<dbReference type="NCBIfam" id="TIGR03342">
    <property type="entry name" value="dsrC_tusE_dsvC"/>
    <property type="match status" value="1"/>
</dbReference>
<comment type="subcellular location">
    <subcellularLocation>
        <location evidence="1">Cytoplasm</location>
    </subcellularLocation>
</comment>
<comment type="similarity">
    <text evidence="3">Belongs to the dsrC/tusE family.</text>
</comment>
<name>W0DLY0_9GAMM</name>
<dbReference type="Gene3D" id="3.30.1420.10">
    <property type="match status" value="1"/>
</dbReference>
<dbReference type="InterPro" id="IPR043163">
    <property type="entry name" value="DsrC-like_N"/>
</dbReference>
<dbReference type="Pfam" id="PF04358">
    <property type="entry name" value="DsrC"/>
    <property type="match status" value="1"/>
</dbReference>
<dbReference type="PANTHER" id="PTHR37010:SF1">
    <property type="entry name" value="SULFURTRANSFERASE TUSE"/>
    <property type="match status" value="1"/>
</dbReference>
<dbReference type="HOGENOM" id="CLU_153199_1_0_6"/>
<dbReference type="KEGG" id="tti:THITH_08165"/>
<dbReference type="GO" id="GO:0005737">
    <property type="term" value="C:cytoplasm"/>
    <property type="evidence" value="ECO:0007669"/>
    <property type="project" value="UniProtKB-SubCell"/>
</dbReference>
<dbReference type="PANTHER" id="PTHR37010">
    <property type="entry name" value="SULFURTRANSFERASE TUSE"/>
    <property type="match status" value="1"/>
</dbReference>
<evidence type="ECO:0000256" key="2">
    <source>
        <dbReference type="ARBA" id="ARBA00022490"/>
    </source>
</evidence>
<dbReference type="STRING" id="713585.THITH_08165"/>
<evidence type="ECO:0000313" key="4">
    <source>
        <dbReference type="EMBL" id="AHE98242.1"/>
    </source>
</evidence>
<dbReference type="OrthoDB" id="9786347at2"/>
<organism evidence="4 5">
    <name type="scientific">Thioalkalivibrio paradoxus ARh 1</name>
    <dbReference type="NCBI Taxonomy" id="713585"/>
    <lineage>
        <taxon>Bacteria</taxon>
        <taxon>Pseudomonadati</taxon>
        <taxon>Pseudomonadota</taxon>
        <taxon>Gammaproteobacteria</taxon>
        <taxon>Chromatiales</taxon>
        <taxon>Ectothiorhodospiraceae</taxon>
        <taxon>Thioalkalivibrio</taxon>
    </lineage>
</organism>
<dbReference type="InterPro" id="IPR025526">
    <property type="entry name" value="DsrC-like_dom_sf"/>
</dbReference>
<dbReference type="AlphaFoldDB" id="W0DLY0"/>
<reference evidence="4 5" key="1">
    <citation type="submission" date="2013-12" db="EMBL/GenBank/DDBJ databases">
        <authorList>
            <consortium name="DOE Joint Genome Institute"/>
            <person name="Muyzer G."/>
            <person name="Huntemann M."/>
            <person name="Han J."/>
            <person name="Chen A."/>
            <person name="Kyrpides N."/>
            <person name="Mavromatis K."/>
            <person name="Markowitz V."/>
            <person name="Palaniappan K."/>
            <person name="Ivanova N."/>
            <person name="Schaumberg A."/>
            <person name="Pati A."/>
            <person name="Liolios K."/>
            <person name="Nordberg H.P."/>
            <person name="Cantor M.N."/>
            <person name="Hua S.X."/>
            <person name="Woyke T."/>
        </authorList>
    </citation>
    <scope>NUCLEOTIDE SEQUENCE [LARGE SCALE GENOMIC DNA]</scope>
    <source>
        <strain evidence="4 5">ARh 1</strain>
    </source>
</reference>
<dbReference type="InterPro" id="IPR042072">
    <property type="entry name" value="DsrC-like_C"/>
</dbReference>
<dbReference type="GO" id="GO:0016740">
    <property type="term" value="F:transferase activity"/>
    <property type="evidence" value="ECO:0007669"/>
    <property type="project" value="UniProtKB-KW"/>
</dbReference>
<dbReference type="GO" id="GO:0097163">
    <property type="term" value="F:sulfur carrier activity"/>
    <property type="evidence" value="ECO:0007669"/>
    <property type="project" value="TreeGrafter"/>
</dbReference>
<keyword evidence="5" id="KW-1185">Reference proteome</keyword>
<evidence type="ECO:0000313" key="5">
    <source>
        <dbReference type="Proteomes" id="UP000005289"/>
    </source>
</evidence>